<sequence>MHKQKGPALSTSTTLSINSSKGFAPIIFLILITLVVSGYLLYTNFQKPASVSTSQQVTQTSTASPAPTSVGETANWKTYVNNRVGYSVRYPESWYIYERVDGQKNQYMTDIQDIKDPEKIEDMIVGTYGPPGSTIFSISNNPSDNPKGLEVIDWAKKSTAYGYRYTDITDVSLVIVDSISATIFATTNGNNVHYYVVLLPKGHKIYEISLFGGKELLLKILSTFKFTN</sequence>
<name>A0A0G0WQ46_9BACT</name>
<accession>A0A0G0WQ46</accession>
<reference evidence="2 3" key="1">
    <citation type="journal article" date="2015" name="Nature">
        <title>rRNA introns, odd ribosomes, and small enigmatic genomes across a large radiation of phyla.</title>
        <authorList>
            <person name="Brown C.T."/>
            <person name="Hug L.A."/>
            <person name="Thomas B.C."/>
            <person name="Sharon I."/>
            <person name="Castelle C.J."/>
            <person name="Singh A."/>
            <person name="Wilkins M.J."/>
            <person name="Williams K.H."/>
            <person name="Banfield J.F."/>
        </authorList>
    </citation>
    <scope>NUCLEOTIDE SEQUENCE [LARGE SCALE GENOMIC DNA]</scope>
</reference>
<evidence type="ECO:0000256" key="1">
    <source>
        <dbReference type="SAM" id="Phobius"/>
    </source>
</evidence>
<evidence type="ECO:0000313" key="3">
    <source>
        <dbReference type="Proteomes" id="UP000034753"/>
    </source>
</evidence>
<proteinExistence type="predicted"/>
<dbReference type="AlphaFoldDB" id="A0A0G0WQ46"/>
<gene>
    <name evidence="2" type="ORF">UU67_C0005G0007</name>
</gene>
<feature type="transmembrane region" description="Helical" evidence="1">
    <location>
        <begin position="22"/>
        <end position="42"/>
    </location>
</feature>
<dbReference type="EMBL" id="LCBN01000005">
    <property type="protein sequence ID" value="KKS14202.1"/>
    <property type="molecule type" value="Genomic_DNA"/>
</dbReference>
<keyword evidence="1" id="KW-1133">Transmembrane helix</keyword>
<dbReference type="Proteomes" id="UP000034753">
    <property type="component" value="Unassembled WGS sequence"/>
</dbReference>
<keyword evidence="1" id="KW-0812">Transmembrane</keyword>
<evidence type="ECO:0000313" key="2">
    <source>
        <dbReference type="EMBL" id="KKS14202.1"/>
    </source>
</evidence>
<organism evidence="2 3">
    <name type="scientific">Candidatus Daviesbacteria bacterium GW2011_GWB1_41_5</name>
    <dbReference type="NCBI Taxonomy" id="1618429"/>
    <lineage>
        <taxon>Bacteria</taxon>
        <taxon>Candidatus Daviesiibacteriota</taxon>
    </lineage>
</organism>
<protein>
    <submittedName>
        <fullName evidence="2">Uncharacterized protein</fullName>
    </submittedName>
</protein>
<comment type="caution">
    <text evidence="2">The sequence shown here is derived from an EMBL/GenBank/DDBJ whole genome shotgun (WGS) entry which is preliminary data.</text>
</comment>
<keyword evidence="1" id="KW-0472">Membrane</keyword>